<accession>A0ABS5VE91</accession>
<dbReference type="SUPFAM" id="SSF52540">
    <property type="entry name" value="P-loop containing nucleoside triphosphate hydrolases"/>
    <property type="match status" value="2"/>
</dbReference>
<dbReference type="NCBIfam" id="NF008453">
    <property type="entry name" value="PRK11308.1"/>
    <property type="match status" value="2"/>
</dbReference>
<dbReference type="InterPro" id="IPR003439">
    <property type="entry name" value="ABC_transporter-like_ATP-bd"/>
</dbReference>
<dbReference type="GO" id="GO:0005524">
    <property type="term" value="F:ATP binding"/>
    <property type="evidence" value="ECO:0007669"/>
    <property type="project" value="UniProtKB-KW"/>
</dbReference>
<dbReference type="PROSITE" id="PS50893">
    <property type="entry name" value="ABC_TRANSPORTER_2"/>
    <property type="match status" value="2"/>
</dbReference>
<dbReference type="PROSITE" id="PS00211">
    <property type="entry name" value="ABC_TRANSPORTER_1"/>
    <property type="match status" value="2"/>
</dbReference>
<comment type="caution">
    <text evidence="7">The sequence shown here is derived from an EMBL/GenBank/DDBJ whole genome shotgun (WGS) entry which is preliminary data.</text>
</comment>
<feature type="domain" description="ABC transporter" evidence="6">
    <location>
        <begin position="311"/>
        <end position="553"/>
    </location>
</feature>
<reference evidence="7 8" key="1">
    <citation type="submission" date="2021-05" db="EMBL/GenBank/DDBJ databases">
        <title>Whole genome sequence of Curtobacterium flaccumfaciens pv. flaccumfaciens strain CFBP 8819.</title>
        <authorList>
            <person name="Osdaghi E."/>
            <person name="Taghouti G."/>
            <person name="Portier P."/>
            <person name="Fazliarab A."/>
            <person name="Taghavi S.M."/>
            <person name="Briand M."/>
            <person name="Le-Saux M."/>
            <person name="Jacques M.-A."/>
        </authorList>
    </citation>
    <scope>NUCLEOTIDE SEQUENCE [LARGE SCALE GENOMIC DNA]</scope>
    <source>
        <strain evidence="7 8">CFBP 8819</strain>
    </source>
</reference>
<dbReference type="InterPro" id="IPR013563">
    <property type="entry name" value="Oligopep_ABC_C"/>
</dbReference>
<dbReference type="SMART" id="SM00382">
    <property type="entry name" value="AAA"/>
    <property type="match status" value="2"/>
</dbReference>
<evidence type="ECO:0000256" key="1">
    <source>
        <dbReference type="ARBA" id="ARBA00005417"/>
    </source>
</evidence>
<evidence type="ECO:0000259" key="6">
    <source>
        <dbReference type="PROSITE" id="PS50893"/>
    </source>
</evidence>
<dbReference type="InterPro" id="IPR017871">
    <property type="entry name" value="ABC_transporter-like_CS"/>
</dbReference>
<keyword evidence="8" id="KW-1185">Reference proteome</keyword>
<dbReference type="NCBIfam" id="NF007739">
    <property type="entry name" value="PRK10419.1"/>
    <property type="match status" value="2"/>
</dbReference>
<dbReference type="Pfam" id="PF00005">
    <property type="entry name" value="ABC_tran"/>
    <property type="match status" value="2"/>
</dbReference>
<sequence length="595" mass="62236">MTRTDTATTSAATTTTPDAIVRVDDLSISYAAGKRRVPVVRGVSFAIEAGRTLGLVGESGSGKSTVARTLLAHLRAGSSIDNGTVRVDGADVFALSPAGRRELRGGTASVVAQNAGQALTPSMRVGEQIREALRAHGEPDGPERVAELVRLVRLPDPDAIVRRYPHQLSGGQQQRIAIAMAVAARPRVLVLDEPTTALDVVTQAAVLDLVADLGRQLGMAVLLVSHDLGVVSAMADEIAVMRDGEVVEHAATAALFAAPQHEYTRALLAAVPDGRRIGGADHVVLDPTVPGTVASTATRTVPPERAARPVVTADDLVIRYGRGLPAAVDGVSFTIAAHETLAVVGESGSGKSTLATALAGLVPAESGTFTYDDGATRGDLREPIAARSADLRRAVQLVFQNADTSLNPRRTVGAAIARPLRLFSGSSSRERVAALLTQVGLGPEFADRLPAQLSGGQRQRVGIARALAAKPSLVIADEITTALDVQVQAGILALLADLQRERGLACLFISHDLAVVRGVADRVAVMTGGRIVEIGPTERVFTGPNHPYTSTLLAATLEPGSTTLPDVGDGVPRWRHTDGWTDHGDGHRTRNWEDA</sequence>
<evidence type="ECO:0000313" key="8">
    <source>
        <dbReference type="Proteomes" id="UP001519641"/>
    </source>
</evidence>
<keyword evidence="2" id="KW-0813">Transport</keyword>
<dbReference type="InterPro" id="IPR027417">
    <property type="entry name" value="P-loop_NTPase"/>
</dbReference>
<evidence type="ECO:0000256" key="4">
    <source>
        <dbReference type="ARBA" id="ARBA00022840"/>
    </source>
</evidence>
<dbReference type="InterPro" id="IPR003593">
    <property type="entry name" value="AAA+_ATPase"/>
</dbReference>
<evidence type="ECO:0000256" key="2">
    <source>
        <dbReference type="ARBA" id="ARBA00022448"/>
    </source>
</evidence>
<proteinExistence type="inferred from homology"/>
<dbReference type="InterPro" id="IPR050319">
    <property type="entry name" value="ABC_transp_ATP-bind"/>
</dbReference>
<protein>
    <submittedName>
        <fullName evidence="7">ABC transporter ATP-binding protein</fullName>
    </submittedName>
</protein>
<dbReference type="CDD" id="cd03257">
    <property type="entry name" value="ABC_NikE_OppD_transporters"/>
    <property type="match status" value="2"/>
</dbReference>
<dbReference type="Proteomes" id="UP001519641">
    <property type="component" value="Unassembled WGS sequence"/>
</dbReference>
<keyword evidence="3" id="KW-0547">Nucleotide-binding</keyword>
<dbReference type="Pfam" id="PF08352">
    <property type="entry name" value="oligo_HPY"/>
    <property type="match status" value="2"/>
</dbReference>
<dbReference type="Gene3D" id="3.40.50.300">
    <property type="entry name" value="P-loop containing nucleotide triphosphate hydrolases"/>
    <property type="match status" value="2"/>
</dbReference>
<evidence type="ECO:0000256" key="3">
    <source>
        <dbReference type="ARBA" id="ARBA00022741"/>
    </source>
</evidence>
<gene>
    <name evidence="7" type="ORF">KK097_08315</name>
</gene>
<keyword evidence="4 7" id="KW-0067">ATP-binding</keyword>
<dbReference type="PANTHER" id="PTHR43776">
    <property type="entry name" value="TRANSPORT ATP-BINDING PROTEIN"/>
    <property type="match status" value="1"/>
</dbReference>
<organism evidence="7 8">
    <name type="scientific">Curtobacterium aurantiacum</name>
    <dbReference type="NCBI Taxonomy" id="3236919"/>
    <lineage>
        <taxon>Bacteria</taxon>
        <taxon>Bacillati</taxon>
        <taxon>Actinomycetota</taxon>
        <taxon>Actinomycetes</taxon>
        <taxon>Micrococcales</taxon>
        <taxon>Microbacteriaceae</taxon>
        <taxon>Curtobacterium</taxon>
    </lineage>
</organism>
<feature type="domain" description="ABC transporter" evidence="6">
    <location>
        <begin position="21"/>
        <end position="268"/>
    </location>
</feature>
<evidence type="ECO:0000313" key="7">
    <source>
        <dbReference type="EMBL" id="MBT1587819.1"/>
    </source>
</evidence>
<feature type="region of interest" description="Disordered" evidence="5">
    <location>
        <begin position="575"/>
        <end position="595"/>
    </location>
</feature>
<dbReference type="PANTHER" id="PTHR43776:SF7">
    <property type="entry name" value="D,D-DIPEPTIDE TRANSPORT ATP-BINDING PROTEIN DDPF-RELATED"/>
    <property type="match status" value="1"/>
</dbReference>
<evidence type="ECO:0000256" key="5">
    <source>
        <dbReference type="SAM" id="MobiDB-lite"/>
    </source>
</evidence>
<comment type="similarity">
    <text evidence="1">Belongs to the ABC transporter superfamily.</text>
</comment>
<dbReference type="RefSeq" id="WP_214544321.1">
    <property type="nucleotide sequence ID" value="NZ_JAHEWS010000010.1"/>
</dbReference>
<name>A0ABS5VE91_9MICO</name>
<dbReference type="EMBL" id="JAHEWS010000010">
    <property type="protein sequence ID" value="MBT1587819.1"/>
    <property type="molecule type" value="Genomic_DNA"/>
</dbReference>